<evidence type="ECO:0000259" key="1">
    <source>
        <dbReference type="Pfam" id="PF00483"/>
    </source>
</evidence>
<accession>A0ABT5KZX4</accession>
<dbReference type="RefSeq" id="WP_273639086.1">
    <property type="nucleotide sequence ID" value="NZ_JAQQXP010000001.1"/>
</dbReference>
<dbReference type="InterPro" id="IPR029044">
    <property type="entry name" value="Nucleotide-diphossugar_trans"/>
</dbReference>
<evidence type="ECO:0000313" key="2">
    <source>
        <dbReference type="EMBL" id="MDC8830330.1"/>
    </source>
</evidence>
<dbReference type="InterPro" id="IPR050486">
    <property type="entry name" value="Mannose-1P_guanyltransferase"/>
</dbReference>
<dbReference type="InterPro" id="IPR005835">
    <property type="entry name" value="NTP_transferase_dom"/>
</dbReference>
<dbReference type="Gene3D" id="3.90.550.10">
    <property type="entry name" value="Spore Coat Polysaccharide Biosynthesis Protein SpsA, Chain A"/>
    <property type="match status" value="1"/>
</dbReference>
<dbReference type="PANTHER" id="PTHR22572">
    <property type="entry name" value="SUGAR-1-PHOSPHATE GUANYL TRANSFERASE"/>
    <property type="match status" value="1"/>
</dbReference>
<protein>
    <submittedName>
        <fullName evidence="2">Sugar phosphate nucleotidyltransferase</fullName>
    </submittedName>
</protein>
<keyword evidence="3" id="KW-1185">Reference proteome</keyword>
<reference evidence="2 3" key="1">
    <citation type="submission" date="2022-10" db="EMBL/GenBank/DDBJ databases">
        <title>Alteromonas sp. chi3 Genome sequencing.</title>
        <authorList>
            <person name="Park S."/>
        </authorList>
    </citation>
    <scope>NUCLEOTIDE SEQUENCE [LARGE SCALE GENOMIC DNA]</scope>
    <source>
        <strain evidence="3">chi3</strain>
    </source>
</reference>
<dbReference type="SUPFAM" id="SSF53448">
    <property type="entry name" value="Nucleotide-diphospho-sugar transferases"/>
    <property type="match status" value="1"/>
</dbReference>
<proteinExistence type="predicted"/>
<dbReference type="Proteomes" id="UP001218788">
    <property type="component" value="Unassembled WGS sequence"/>
</dbReference>
<organism evidence="2 3">
    <name type="scientific">Alteromonas gilva</name>
    <dbReference type="NCBI Taxonomy" id="2987522"/>
    <lineage>
        <taxon>Bacteria</taxon>
        <taxon>Pseudomonadati</taxon>
        <taxon>Pseudomonadota</taxon>
        <taxon>Gammaproteobacteria</taxon>
        <taxon>Alteromonadales</taxon>
        <taxon>Alteromonadaceae</taxon>
        <taxon>Alteromonas/Salinimonas group</taxon>
        <taxon>Alteromonas</taxon>
    </lineage>
</organism>
<name>A0ABT5KZX4_9ALTE</name>
<dbReference type="Pfam" id="PF00483">
    <property type="entry name" value="NTP_transferase"/>
    <property type="match status" value="1"/>
</dbReference>
<comment type="caution">
    <text evidence="2">The sequence shown here is derived from an EMBL/GenBank/DDBJ whole genome shotgun (WGS) entry which is preliminary data.</text>
</comment>
<sequence length="235" mass="25777">MEAILLAGGLGTRLHSVTGDKYPKCLAEVNGKPFLHYILDDLTQQGVTRFVFALSHHAEMVRQEVSACYPHLDCAFSYETEPLGTGGAIKHAMQQVQSQYALVFNADSFMQVSIKDFVAFCHKKNASLGMVCTEVDDLSRFGAADIQQEKLVGFHEKGQSGAGYINAGIYYLSKHLPLIEQQPVKFSFEHNVLSAKDAQAYAYCVTGLFFDIGTPDDLVGASKLVKLNAELFVAN</sequence>
<feature type="domain" description="Nucleotidyl transferase" evidence="1">
    <location>
        <begin position="3"/>
        <end position="224"/>
    </location>
</feature>
<evidence type="ECO:0000313" key="3">
    <source>
        <dbReference type="Proteomes" id="UP001218788"/>
    </source>
</evidence>
<dbReference type="EMBL" id="JAQQXP010000001">
    <property type="protein sequence ID" value="MDC8830330.1"/>
    <property type="molecule type" value="Genomic_DNA"/>
</dbReference>
<gene>
    <name evidence="2" type="ORF">OIK42_06080</name>
</gene>